<accession>A0AAV7T6U3</accession>
<keyword evidence="2" id="KW-1185">Reference proteome</keyword>
<dbReference type="AlphaFoldDB" id="A0AAV7T6U3"/>
<proteinExistence type="predicted"/>
<dbReference type="Proteomes" id="UP001066276">
    <property type="component" value="Chromosome 4_1"/>
</dbReference>
<organism evidence="1 2">
    <name type="scientific">Pleurodeles waltl</name>
    <name type="common">Iberian ribbed newt</name>
    <dbReference type="NCBI Taxonomy" id="8319"/>
    <lineage>
        <taxon>Eukaryota</taxon>
        <taxon>Metazoa</taxon>
        <taxon>Chordata</taxon>
        <taxon>Craniata</taxon>
        <taxon>Vertebrata</taxon>
        <taxon>Euteleostomi</taxon>
        <taxon>Amphibia</taxon>
        <taxon>Batrachia</taxon>
        <taxon>Caudata</taxon>
        <taxon>Salamandroidea</taxon>
        <taxon>Salamandridae</taxon>
        <taxon>Pleurodelinae</taxon>
        <taxon>Pleurodeles</taxon>
    </lineage>
</organism>
<comment type="caution">
    <text evidence="1">The sequence shown here is derived from an EMBL/GenBank/DDBJ whole genome shotgun (WGS) entry which is preliminary data.</text>
</comment>
<dbReference type="EMBL" id="JANPWB010000007">
    <property type="protein sequence ID" value="KAJ1171836.1"/>
    <property type="molecule type" value="Genomic_DNA"/>
</dbReference>
<evidence type="ECO:0000313" key="2">
    <source>
        <dbReference type="Proteomes" id="UP001066276"/>
    </source>
</evidence>
<sequence>MEMLKSNLNNAAGLAALRVAAVVCLRRLPETQKVNTFLVVVRVGLQVVPLLVQRAAWAMSARPPLAAKERVSVVPGRGPHVC</sequence>
<gene>
    <name evidence="1" type="ORF">NDU88_003694</name>
</gene>
<name>A0AAV7T6U3_PLEWA</name>
<protein>
    <submittedName>
        <fullName evidence="1">Uncharacterized protein</fullName>
    </submittedName>
</protein>
<evidence type="ECO:0000313" key="1">
    <source>
        <dbReference type="EMBL" id="KAJ1171836.1"/>
    </source>
</evidence>
<reference evidence="1" key="1">
    <citation type="journal article" date="2022" name="bioRxiv">
        <title>Sequencing and chromosome-scale assembly of the giantPleurodeles waltlgenome.</title>
        <authorList>
            <person name="Brown T."/>
            <person name="Elewa A."/>
            <person name="Iarovenko S."/>
            <person name="Subramanian E."/>
            <person name="Araus A.J."/>
            <person name="Petzold A."/>
            <person name="Susuki M."/>
            <person name="Suzuki K.-i.T."/>
            <person name="Hayashi T."/>
            <person name="Toyoda A."/>
            <person name="Oliveira C."/>
            <person name="Osipova E."/>
            <person name="Leigh N.D."/>
            <person name="Simon A."/>
            <person name="Yun M.H."/>
        </authorList>
    </citation>
    <scope>NUCLEOTIDE SEQUENCE</scope>
    <source>
        <strain evidence="1">20211129_DDA</strain>
        <tissue evidence="1">Liver</tissue>
    </source>
</reference>